<protein>
    <submittedName>
        <fullName evidence="2">Glycosyltransferase</fullName>
    </submittedName>
</protein>
<gene>
    <name evidence="2" type="ORF">ENR59_08170</name>
</gene>
<feature type="domain" description="Glycosyl transferase family 1" evidence="1">
    <location>
        <begin position="212"/>
        <end position="359"/>
    </location>
</feature>
<dbReference type="PANTHER" id="PTHR46401">
    <property type="entry name" value="GLYCOSYLTRANSFERASE WBBK-RELATED"/>
    <property type="match status" value="1"/>
</dbReference>
<keyword evidence="2" id="KW-0808">Transferase</keyword>
<dbReference type="Pfam" id="PF00534">
    <property type="entry name" value="Glycos_transf_1"/>
    <property type="match status" value="1"/>
</dbReference>
<dbReference type="SUPFAM" id="SSF53756">
    <property type="entry name" value="UDP-Glycosyltransferase/glycogen phosphorylase"/>
    <property type="match status" value="1"/>
</dbReference>
<sequence>MADALRVAVPALGGPDWMAGVSLVANLARANALLPPDERLELHLAVFPHARGSLALHGPVAEHFAGVLLVEDTAPLDPGEHGPVARLPAAPCPRPLDVLERVHALFPMDANADWGFYVGRRAVVWVPDVQHRLLPHFFSVQERARRDGLYARVARDAPLAVFSTRAARDDFAACFPDNRASLRVLPHHSVPGPEFSQPLDADALRARYALPERFLLCCNQFWIHKDHACLLRALARLRDAGSPTLLALTGHPDDCRFPGHYTDMLRLARDLGLENLARFLGLVPRADQLGLMRLAAAVVQPSLFEGWSTSLDEARLLGRPQVLSDIPAHREHAVDGALYFPPGDDAALARALEEVLKGGREEAPEVALDATLERGRQRALADARTLAALLREAVEDLFPAWGA</sequence>
<name>A0A7C4EJJ0_9BACT</name>
<dbReference type="AlphaFoldDB" id="A0A7C4EJJ0"/>
<evidence type="ECO:0000259" key="1">
    <source>
        <dbReference type="Pfam" id="PF00534"/>
    </source>
</evidence>
<evidence type="ECO:0000313" key="2">
    <source>
        <dbReference type="EMBL" id="HGG92910.1"/>
    </source>
</evidence>
<proteinExistence type="predicted"/>
<reference evidence="2" key="1">
    <citation type="journal article" date="2020" name="mSystems">
        <title>Genome- and Community-Level Interaction Insights into Carbon Utilization and Element Cycling Functions of Hydrothermarchaeota in Hydrothermal Sediment.</title>
        <authorList>
            <person name="Zhou Z."/>
            <person name="Liu Y."/>
            <person name="Xu W."/>
            <person name="Pan J."/>
            <person name="Luo Z.H."/>
            <person name="Li M."/>
        </authorList>
    </citation>
    <scope>NUCLEOTIDE SEQUENCE [LARGE SCALE GENOMIC DNA]</scope>
    <source>
        <strain evidence="2">SpSt-413</strain>
    </source>
</reference>
<organism evidence="2">
    <name type="scientific">Fundidesulfovibrio putealis</name>
    <dbReference type="NCBI Taxonomy" id="270496"/>
    <lineage>
        <taxon>Bacteria</taxon>
        <taxon>Pseudomonadati</taxon>
        <taxon>Thermodesulfobacteriota</taxon>
        <taxon>Desulfovibrionia</taxon>
        <taxon>Desulfovibrionales</taxon>
        <taxon>Desulfovibrionaceae</taxon>
        <taxon>Fundidesulfovibrio</taxon>
    </lineage>
</organism>
<dbReference type="InterPro" id="IPR001296">
    <property type="entry name" value="Glyco_trans_1"/>
</dbReference>
<dbReference type="EMBL" id="DSRP01000563">
    <property type="protein sequence ID" value="HGG92910.1"/>
    <property type="molecule type" value="Genomic_DNA"/>
</dbReference>
<dbReference type="Gene3D" id="3.40.50.2000">
    <property type="entry name" value="Glycogen Phosphorylase B"/>
    <property type="match status" value="1"/>
</dbReference>
<dbReference type="PANTHER" id="PTHR46401:SF8">
    <property type="entry name" value="BLL6006 PROTEIN"/>
    <property type="match status" value="1"/>
</dbReference>
<accession>A0A7C4EJJ0</accession>
<comment type="caution">
    <text evidence="2">The sequence shown here is derived from an EMBL/GenBank/DDBJ whole genome shotgun (WGS) entry which is preliminary data.</text>
</comment>
<dbReference type="GO" id="GO:0016757">
    <property type="term" value="F:glycosyltransferase activity"/>
    <property type="evidence" value="ECO:0007669"/>
    <property type="project" value="InterPro"/>
</dbReference>